<keyword evidence="2" id="KW-1185">Reference proteome</keyword>
<protein>
    <submittedName>
        <fullName evidence="1">Uncharacterized protein</fullName>
    </submittedName>
</protein>
<gene>
    <name evidence="1" type="ORF">CWI84_04850</name>
</gene>
<comment type="caution">
    <text evidence="1">The sequence shown here is derived from an EMBL/GenBank/DDBJ whole genome shotgun (WGS) entry which is preliminary data.</text>
</comment>
<dbReference type="Proteomes" id="UP000287996">
    <property type="component" value="Unassembled WGS sequence"/>
</dbReference>
<reference evidence="1 2" key="1">
    <citation type="journal article" date="2011" name="Front. Microbiol.">
        <title>Genomic signatures of strain selection and enhancement in Bacillus atrophaeus var. globigii, a historical biowarfare simulant.</title>
        <authorList>
            <person name="Gibbons H.S."/>
            <person name="Broomall S.M."/>
            <person name="McNew L.A."/>
            <person name="Daligault H."/>
            <person name="Chapman C."/>
            <person name="Bruce D."/>
            <person name="Karavis M."/>
            <person name="Krepps M."/>
            <person name="McGregor P.A."/>
            <person name="Hong C."/>
            <person name="Park K.H."/>
            <person name="Akmal A."/>
            <person name="Feldman A."/>
            <person name="Lin J.S."/>
            <person name="Chang W.E."/>
            <person name="Higgs B.W."/>
            <person name="Demirev P."/>
            <person name="Lindquist J."/>
            <person name="Liem A."/>
            <person name="Fochler E."/>
            <person name="Read T.D."/>
            <person name="Tapia R."/>
            <person name="Johnson S."/>
            <person name="Bishop-Lilly K.A."/>
            <person name="Detter C."/>
            <person name="Han C."/>
            <person name="Sozhamannan S."/>
            <person name="Rosenzweig C.N."/>
            <person name="Skowronski E.W."/>
        </authorList>
    </citation>
    <scope>NUCLEOTIDE SEQUENCE [LARGE SCALE GENOMIC DNA]</scope>
    <source>
        <strain evidence="1 2">CC-PW-9</strain>
    </source>
</reference>
<accession>A0A432ZRE2</accession>
<name>A0A432ZRE2_9GAMM</name>
<evidence type="ECO:0000313" key="1">
    <source>
        <dbReference type="EMBL" id="RUO80396.1"/>
    </source>
</evidence>
<dbReference type="AlphaFoldDB" id="A0A432ZRE2"/>
<proteinExistence type="predicted"/>
<sequence>MSLSKALKNPADVYANPDAVLKDANLTDAEKIQVLEQWRLDAVEAEVADSENMAGGPPDQLPAILDALRKLGG</sequence>
<evidence type="ECO:0000313" key="2">
    <source>
        <dbReference type="Proteomes" id="UP000287996"/>
    </source>
</evidence>
<dbReference type="RefSeq" id="WP_126841453.1">
    <property type="nucleotide sequence ID" value="NZ_PIQH01000004.1"/>
</dbReference>
<dbReference type="OrthoDB" id="5405867at2"/>
<organism evidence="1 2">
    <name type="scientific">Idiomarina tyrosinivorans</name>
    <dbReference type="NCBI Taxonomy" id="1445662"/>
    <lineage>
        <taxon>Bacteria</taxon>
        <taxon>Pseudomonadati</taxon>
        <taxon>Pseudomonadota</taxon>
        <taxon>Gammaproteobacteria</taxon>
        <taxon>Alteromonadales</taxon>
        <taxon>Idiomarinaceae</taxon>
        <taxon>Idiomarina</taxon>
    </lineage>
</organism>
<dbReference type="EMBL" id="PIQH01000004">
    <property type="protein sequence ID" value="RUO80396.1"/>
    <property type="molecule type" value="Genomic_DNA"/>
</dbReference>